<gene>
    <name evidence="1" type="ORF">CI1B_57950</name>
</gene>
<accession>A0A508TLP0</accession>
<evidence type="ECO:0000313" key="1">
    <source>
        <dbReference type="EMBL" id="VIO75294.1"/>
    </source>
</evidence>
<dbReference type="RefSeq" id="WP_172628231.1">
    <property type="nucleotide sequence ID" value="NZ_CAADFC020000023.1"/>
</dbReference>
<organism evidence="1 2">
    <name type="scientific">Bradyrhizobium ivorense</name>
    <dbReference type="NCBI Taxonomy" id="2511166"/>
    <lineage>
        <taxon>Bacteria</taxon>
        <taxon>Pseudomonadati</taxon>
        <taxon>Pseudomonadota</taxon>
        <taxon>Alphaproteobacteria</taxon>
        <taxon>Hyphomicrobiales</taxon>
        <taxon>Nitrobacteraceae</taxon>
        <taxon>Bradyrhizobium</taxon>
    </lineage>
</organism>
<keyword evidence="2" id="KW-1185">Reference proteome</keyword>
<name>A0A508TLP0_9BRAD</name>
<sequence length="352" mass="37698">MLSPSINVANSLLAQAFNEVLRLDSYSISAGGTTIGVLAKDPEWLAPVRNQVGMLGQAGAQWIEDKPSIWGSVLTQFSDYGSAFAGVADAKATTSEQWIKLLKEVLLSQLNKSIDATNVAATGLQSHYQAFKNIQPLLEGSINAGWAELHNEEQQMVKIATQLTRLEDLVGSLQDSITAGDLSTGQSVVTTTVKTLYNVATGVGESFSFLGMAAAAFTVGKFYYDIITKTAAVGETLQQIAKLQIDASQEAQAAAGTKLVLRLLYNLELSFGRIVDVMPQIATMWSTERDKVQQAIQALQAGADPATYFDIFTIPIANANWQAIRKFAIAIPATKTTVGPPVTLDPQNPIAT</sequence>
<reference evidence="1" key="1">
    <citation type="submission" date="2019-02" db="EMBL/GenBank/DDBJ databases">
        <authorList>
            <person name="Pothier F.J."/>
        </authorList>
    </citation>
    <scope>NUCLEOTIDE SEQUENCE</scope>
    <source>
        <strain evidence="1">CI-1B</strain>
    </source>
</reference>
<proteinExistence type="predicted"/>
<dbReference type="AlphaFoldDB" id="A0A508TLP0"/>
<evidence type="ECO:0000313" key="2">
    <source>
        <dbReference type="Proteomes" id="UP000328092"/>
    </source>
</evidence>
<dbReference type="EMBL" id="CAADFC020000023">
    <property type="protein sequence ID" value="VIO75294.1"/>
    <property type="molecule type" value="Genomic_DNA"/>
</dbReference>
<protein>
    <submittedName>
        <fullName evidence="1">Uncharacterized protein</fullName>
    </submittedName>
</protein>
<dbReference type="Proteomes" id="UP000328092">
    <property type="component" value="Unassembled WGS sequence"/>
</dbReference>
<comment type="caution">
    <text evidence="1">The sequence shown here is derived from an EMBL/GenBank/DDBJ whole genome shotgun (WGS) entry which is preliminary data.</text>
</comment>
<dbReference type="Gene3D" id="1.20.1170.10">
    <property type="match status" value="1"/>
</dbReference>